<comment type="caution">
    <text evidence="4">The sequence shown here is derived from an EMBL/GenBank/DDBJ whole genome shotgun (WGS) entry which is preliminary data.</text>
</comment>
<dbReference type="EMBL" id="QXFX01004763">
    <property type="protein sequence ID" value="KAE9062846.1"/>
    <property type="molecule type" value="Genomic_DNA"/>
</dbReference>
<evidence type="ECO:0000313" key="8">
    <source>
        <dbReference type="Proteomes" id="UP000488956"/>
    </source>
</evidence>
<accession>A0A6A3W5H0</accession>
<dbReference type="EMBL" id="QXFW01003663">
    <property type="protein sequence ID" value="KAE8969440.1"/>
    <property type="molecule type" value="Genomic_DNA"/>
</dbReference>
<sequence>MVLAPFEKFEMKVVMSVSALVMENDARSPYL</sequence>
<evidence type="ECO:0000313" key="6">
    <source>
        <dbReference type="Proteomes" id="UP000440732"/>
    </source>
</evidence>
<proteinExistence type="predicted"/>
<dbReference type="EMBL" id="QXGA01004161">
    <property type="protein sequence ID" value="KAE9075746.1"/>
    <property type="molecule type" value="Genomic_DNA"/>
</dbReference>
<dbReference type="AlphaFoldDB" id="A0A6A3W5H0"/>
<gene>
    <name evidence="4" type="ORF">PF002_g29228</name>
    <name evidence="3" type="ORF">PF006_g28276</name>
    <name evidence="2" type="ORF">PF010_g29234</name>
    <name evidence="1" type="ORF">PF011_g26803</name>
</gene>
<dbReference type="Proteomes" id="UP000440367">
    <property type="component" value="Unassembled WGS sequence"/>
</dbReference>
<dbReference type="Proteomes" id="UP000440732">
    <property type="component" value="Unassembled WGS sequence"/>
</dbReference>
<evidence type="ECO:0000313" key="7">
    <source>
        <dbReference type="Proteomes" id="UP000460718"/>
    </source>
</evidence>
<dbReference type="EMBL" id="QXGD01003900">
    <property type="protein sequence ID" value="KAE9173780.1"/>
    <property type="molecule type" value="Genomic_DNA"/>
</dbReference>
<protein>
    <submittedName>
        <fullName evidence="4">Uncharacterized protein</fullName>
    </submittedName>
</protein>
<evidence type="ECO:0000313" key="2">
    <source>
        <dbReference type="EMBL" id="KAE9062846.1"/>
    </source>
</evidence>
<dbReference type="Proteomes" id="UP000488956">
    <property type="component" value="Unassembled WGS sequence"/>
</dbReference>
<evidence type="ECO:0000313" key="4">
    <source>
        <dbReference type="EMBL" id="KAE9173780.1"/>
    </source>
</evidence>
<evidence type="ECO:0000313" key="1">
    <source>
        <dbReference type="EMBL" id="KAE8969440.1"/>
    </source>
</evidence>
<dbReference type="Proteomes" id="UP000460718">
    <property type="component" value="Unassembled WGS sequence"/>
</dbReference>
<reference evidence="5 6" key="1">
    <citation type="submission" date="2018-08" db="EMBL/GenBank/DDBJ databases">
        <title>Genomic investigation of the strawberry pathogen Phytophthora fragariae indicates pathogenicity is determined by transcriptional variation in three key races.</title>
        <authorList>
            <person name="Adams T.M."/>
            <person name="Armitage A.D."/>
            <person name="Sobczyk M.K."/>
            <person name="Bates H.J."/>
            <person name="Dunwell J.M."/>
            <person name="Nellist C.F."/>
            <person name="Harrison R.J."/>
        </authorList>
    </citation>
    <scope>NUCLEOTIDE SEQUENCE [LARGE SCALE GENOMIC DNA]</scope>
    <source>
        <strain evidence="4 5">BC-1</strain>
        <strain evidence="3 6">NOV-5</strain>
        <strain evidence="2 8">ONT-3</strain>
        <strain evidence="1 7">SCRP245</strain>
    </source>
</reference>
<organism evidence="4 5">
    <name type="scientific">Phytophthora fragariae</name>
    <dbReference type="NCBI Taxonomy" id="53985"/>
    <lineage>
        <taxon>Eukaryota</taxon>
        <taxon>Sar</taxon>
        <taxon>Stramenopiles</taxon>
        <taxon>Oomycota</taxon>
        <taxon>Peronosporomycetes</taxon>
        <taxon>Peronosporales</taxon>
        <taxon>Peronosporaceae</taxon>
        <taxon>Phytophthora</taxon>
    </lineage>
</organism>
<name>A0A6A3W5H0_9STRA</name>
<evidence type="ECO:0000313" key="3">
    <source>
        <dbReference type="EMBL" id="KAE9075746.1"/>
    </source>
</evidence>
<evidence type="ECO:0000313" key="5">
    <source>
        <dbReference type="Proteomes" id="UP000440367"/>
    </source>
</evidence>